<accession>A0A1F8AR76</accession>
<gene>
    <name evidence="1" type="ORF">A3E15_02805</name>
</gene>
<dbReference type="EMBL" id="MGGX01000038">
    <property type="protein sequence ID" value="OGM54252.1"/>
    <property type="molecule type" value="Genomic_DNA"/>
</dbReference>
<name>A0A1F8AR76_9BACT</name>
<evidence type="ECO:0000313" key="2">
    <source>
        <dbReference type="Proteomes" id="UP000177794"/>
    </source>
</evidence>
<dbReference type="AlphaFoldDB" id="A0A1F8AR76"/>
<protein>
    <submittedName>
        <fullName evidence="1">Uncharacterized protein</fullName>
    </submittedName>
</protein>
<reference evidence="1 2" key="1">
    <citation type="journal article" date="2016" name="Nat. Commun.">
        <title>Thousands of microbial genomes shed light on interconnected biogeochemical processes in an aquifer system.</title>
        <authorList>
            <person name="Anantharaman K."/>
            <person name="Brown C.T."/>
            <person name="Hug L.A."/>
            <person name="Sharon I."/>
            <person name="Castelle C.J."/>
            <person name="Probst A.J."/>
            <person name="Thomas B.C."/>
            <person name="Singh A."/>
            <person name="Wilkins M.J."/>
            <person name="Karaoz U."/>
            <person name="Brodie E.L."/>
            <person name="Williams K.H."/>
            <person name="Hubbard S.S."/>
            <person name="Banfield J.F."/>
        </authorList>
    </citation>
    <scope>NUCLEOTIDE SEQUENCE [LARGE SCALE GENOMIC DNA]</scope>
</reference>
<dbReference type="Proteomes" id="UP000177794">
    <property type="component" value="Unassembled WGS sequence"/>
</dbReference>
<organism evidence="1 2">
    <name type="scientific">Candidatus Woesebacteria bacterium RIFCSPHIGHO2_12_FULL_42_9</name>
    <dbReference type="NCBI Taxonomy" id="1802511"/>
    <lineage>
        <taxon>Bacteria</taxon>
        <taxon>Candidatus Woeseibacteriota</taxon>
    </lineage>
</organism>
<sequence length="59" mass="6830">MGKVIANNIRELIARNAFKVLSILLFHGLEKYNNISQVDNTIFAVYPKTFRFPISKEVF</sequence>
<evidence type="ECO:0000313" key="1">
    <source>
        <dbReference type="EMBL" id="OGM54252.1"/>
    </source>
</evidence>
<proteinExistence type="predicted"/>
<comment type="caution">
    <text evidence="1">The sequence shown here is derived from an EMBL/GenBank/DDBJ whole genome shotgun (WGS) entry which is preliminary data.</text>
</comment>